<proteinExistence type="predicted"/>
<dbReference type="EMBL" id="JAUESC010000003">
    <property type="protein sequence ID" value="KAK0600488.1"/>
    <property type="molecule type" value="Genomic_DNA"/>
</dbReference>
<feature type="region of interest" description="Disordered" evidence="2">
    <location>
        <begin position="1"/>
        <end position="180"/>
    </location>
</feature>
<evidence type="ECO:0000313" key="3">
    <source>
        <dbReference type="EMBL" id="KAK0600488.1"/>
    </source>
</evidence>
<keyword evidence="1" id="KW-0175">Coiled coil</keyword>
<comment type="caution">
    <text evidence="3">The sequence shown here is derived from an EMBL/GenBank/DDBJ whole genome shotgun (WGS) entry which is preliminary data.</text>
</comment>
<evidence type="ECO:0000313" key="4">
    <source>
        <dbReference type="Proteomes" id="UP001168877"/>
    </source>
</evidence>
<name>A0AA39SZZ8_ACESA</name>
<feature type="compositionally biased region" description="Polar residues" evidence="2">
    <location>
        <begin position="137"/>
        <end position="149"/>
    </location>
</feature>
<feature type="compositionally biased region" description="Pro residues" evidence="2">
    <location>
        <begin position="117"/>
        <end position="127"/>
    </location>
</feature>
<protein>
    <submittedName>
        <fullName evidence="3">Uncharacterized protein</fullName>
    </submittedName>
</protein>
<feature type="compositionally biased region" description="Acidic residues" evidence="2">
    <location>
        <begin position="439"/>
        <end position="454"/>
    </location>
</feature>
<evidence type="ECO:0000256" key="2">
    <source>
        <dbReference type="SAM" id="MobiDB-lite"/>
    </source>
</evidence>
<dbReference type="Proteomes" id="UP001168877">
    <property type="component" value="Unassembled WGS sequence"/>
</dbReference>
<dbReference type="AlphaFoldDB" id="A0AA39SZZ8"/>
<feature type="coiled-coil region" evidence="1">
    <location>
        <begin position="291"/>
        <end position="346"/>
    </location>
</feature>
<feature type="region of interest" description="Disordered" evidence="2">
    <location>
        <begin position="410"/>
        <end position="429"/>
    </location>
</feature>
<accession>A0AA39SZZ8</accession>
<gene>
    <name evidence="3" type="ORF">LWI29_015437</name>
</gene>
<reference evidence="3" key="2">
    <citation type="submission" date="2023-06" db="EMBL/GenBank/DDBJ databases">
        <authorList>
            <person name="Swenson N.G."/>
            <person name="Wegrzyn J.L."/>
            <person name="Mcevoy S.L."/>
        </authorList>
    </citation>
    <scope>NUCLEOTIDE SEQUENCE</scope>
    <source>
        <strain evidence="3">NS2018</strain>
        <tissue evidence="3">Leaf</tissue>
    </source>
</reference>
<feature type="compositionally biased region" description="Low complexity" evidence="2">
    <location>
        <begin position="1"/>
        <end position="30"/>
    </location>
</feature>
<feature type="region of interest" description="Disordered" evidence="2">
    <location>
        <begin position="439"/>
        <end position="460"/>
    </location>
</feature>
<evidence type="ECO:0000256" key="1">
    <source>
        <dbReference type="SAM" id="Coils"/>
    </source>
</evidence>
<reference evidence="3" key="1">
    <citation type="journal article" date="2022" name="Plant J.">
        <title>Strategies of tolerance reflected in two North American maple genomes.</title>
        <authorList>
            <person name="McEvoy S.L."/>
            <person name="Sezen U.U."/>
            <person name="Trouern-Trend A."/>
            <person name="McMahon S.M."/>
            <person name="Schaberg P.G."/>
            <person name="Yang J."/>
            <person name="Wegrzyn J.L."/>
            <person name="Swenson N.G."/>
        </authorList>
    </citation>
    <scope>NUCLEOTIDE SEQUENCE</scope>
    <source>
        <strain evidence="3">NS2018</strain>
    </source>
</reference>
<feature type="compositionally biased region" description="Polar residues" evidence="2">
    <location>
        <begin position="160"/>
        <end position="169"/>
    </location>
</feature>
<keyword evidence="4" id="KW-1185">Reference proteome</keyword>
<organism evidence="3 4">
    <name type="scientific">Acer saccharum</name>
    <name type="common">Sugar maple</name>
    <dbReference type="NCBI Taxonomy" id="4024"/>
    <lineage>
        <taxon>Eukaryota</taxon>
        <taxon>Viridiplantae</taxon>
        <taxon>Streptophyta</taxon>
        <taxon>Embryophyta</taxon>
        <taxon>Tracheophyta</taxon>
        <taxon>Spermatophyta</taxon>
        <taxon>Magnoliopsida</taxon>
        <taxon>eudicotyledons</taxon>
        <taxon>Gunneridae</taxon>
        <taxon>Pentapetalae</taxon>
        <taxon>rosids</taxon>
        <taxon>malvids</taxon>
        <taxon>Sapindales</taxon>
        <taxon>Sapindaceae</taxon>
        <taxon>Hippocastanoideae</taxon>
        <taxon>Acereae</taxon>
        <taxon>Acer</taxon>
    </lineage>
</organism>
<sequence>MRAEAAAGTSVATDAATTPVAAAPAAAAPSRKGKEKVGVSGGVSDIPFFDADVPETPLDPASDLAPRASRSAEEPAVAKTPSTQPAVREGPAEAENVAAPPSEGVNEQTIPASTSPSPSPSPSPRPASPSVAMGEPNVSSDQPRPSGQPKSIDRPGPSKQPGTFASGSGFSHEAHPAGPVEADEGNMSLFYFSATEICSHLVNNDIYIGESWGHVKDKSYNRKMEFFFNCHSLMMFELGENYKYGIKASCEVKHLREQASVLAVEKLSAEESHAQQLAQLRESSDGHLSARLAVEEKLSAAEEEIRSLKELLSTSQESFAARLEAERVAEEAKEKAEHEAADLRNQLSSRDLIFDNLKAVLEAESVDRFKRSPAYDALLSREFEKGMRQAKKFFAMKDHSNEKALKRFDSFSGSSAEPDLGPVAGRDYEPFMPMEDEEVIWPSDEEIEDEEDSEGPPAAG</sequence>